<evidence type="ECO:0000256" key="8">
    <source>
        <dbReference type="SAM" id="Phobius"/>
    </source>
</evidence>
<dbReference type="AlphaFoldDB" id="A0A3B3TC22"/>
<sequence>MTVALEMLLFPFYFGLIVLLFAQESPEEKENIFAKKAGPAFFRFENVASLADVTVELPCRCKSEEAYSVVWHYQRHLASKDSTVITDFEGVSVIDTAKNPSTSRGSEQSPHFIVFNRYWRWSVCDRCGVPGELTRVGLCYLRSDYLNIRYRTSKRGIASCGSPAVPRRFQLDDSLTGAKLEVRECQVPCPAEPRLPSKEAAILEFLSDSTKGAGLPVYYQNHPVNAHIILVCPGANSRDAVAWDQGEKRMLRRRFMEGVSKTMRVYIDGGGRLHFHPVLLNDKGSYYCWLQGKLAADIRLSIYHPLGYQFQPTDPRTVDFLRATLITYAGFTSVFVLFLVGRCSIRYTRMSRKPKM</sequence>
<keyword evidence="3 8" id="KW-0812">Transmembrane</keyword>
<dbReference type="InterPro" id="IPR039311">
    <property type="entry name" value="FAM187A/B"/>
</dbReference>
<keyword evidence="11" id="KW-1185">Reference proteome</keyword>
<evidence type="ECO:0000256" key="3">
    <source>
        <dbReference type="ARBA" id="ARBA00022692"/>
    </source>
</evidence>
<dbReference type="STRING" id="1676925.ENSPKIP00000040822"/>
<evidence type="ECO:0000256" key="7">
    <source>
        <dbReference type="ARBA" id="ARBA00023180"/>
    </source>
</evidence>
<evidence type="ECO:0000313" key="10">
    <source>
        <dbReference type="Ensembl" id="ENSPKIP00000040822.1"/>
    </source>
</evidence>
<comment type="similarity">
    <text evidence="2">Belongs to the FAM187 family.</text>
</comment>
<keyword evidence="7" id="KW-0325">Glycoprotein</keyword>
<dbReference type="PANTHER" id="PTHR32178">
    <property type="entry name" value="FAM187"/>
    <property type="match status" value="1"/>
</dbReference>
<feature type="signal peptide" evidence="9">
    <location>
        <begin position="1"/>
        <end position="22"/>
    </location>
</feature>
<keyword evidence="5 8" id="KW-1133">Transmembrane helix</keyword>
<keyword evidence="4 9" id="KW-0732">Signal</keyword>
<evidence type="ECO:0000256" key="1">
    <source>
        <dbReference type="ARBA" id="ARBA00004479"/>
    </source>
</evidence>
<accession>A0A3B3TC22</accession>
<dbReference type="GO" id="GO:0016020">
    <property type="term" value="C:membrane"/>
    <property type="evidence" value="ECO:0007669"/>
    <property type="project" value="UniProtKB-SubCell"/>
</dbReference>
<feature type="transmembrane region" description="Helical" evidence="8">
    <location>
        <begin position="325"/>
        <end position="345"/>
    </location>
</feature>
<evidence type="ECO:0000256" key="2">
    <source>
        <dbReference type="ARBA" id="ARBA00008727"/>
    </source>
</evidence>
<comment type="subcellular location">
    <subcellularLocation>
        <location evidence="1">Membrane</location>
        <topology evidence="1">Single-pass type I membrane protein</topology>
    </subcellularLocation>
</comment>
<keyword evidence="6 8" id="KW-0472">Membrane</keyword>
<organism evidence="10 11">
    <name type="scientific">Paramormyrops kingsleyae</name>
    <dbReference type="NCBI Taxonomy" id="1676925"/>
    <lineage>
        <taxon>Eukaryota</taxon>
        <taxon>Metazoa</taxon>
        <taxon>Chordata</taxon>
        <taxon>Craniata</taxon>
        <taxon>Vertebrata</taxon>
        <taxon>Euteleostomi</taxon>
        <taxon>Actinopterygii</taxon>
        <taxon>Neopterygii</taxon>
        <taxon>Teleostei</taxon>
        <taxon>Osteoglossocephala</taxon>
        <taxon>Osteoglossomorpha</taxon>
        <taxon>Osteoglossiformes</taxon>
        <taxon>Mormyridae</taxon>
        <taxon>Paramormyrops</taxon>
    </lineage>
</organism>
<evidence type="ECO:0000256" key="6">
    <source>
        <dbReference type="ARBA" id="ARBA00023136"/>
    </source>
</evidence>
<feature type="chain" id="PRO_5017195669" evidence="9">
    <location>
        <begin position="23"/>
        <end position="356"/>
    </location>
</feature>
<reference evidence="10" key="2">
    <citation type="submission" date="2025-09" db="UniProtKB">
        <authorList>
            <consortium name="Ensembl"/>
        </authorList>
    </citation>
    <scope>IDENTIFICATION</scope>
</reference>
<dbReference type="SUPFAM" id="SSF48726">
    <property type="entry name" value="Immunoglobulin"/>
    <property type="match status" value="1"/>
</dbReference>
<protein>
    <submittedName>
        <fullName evidence="10">Family with sequence similarity 187 member A</fullName>
    </submittedName>
</protein>
<evidence type="ECO:0000256" key="4">
    <source>
        <dbReference type="ARBA" id="ARBA00022729"/>
    </source>
</evidence>
<reference evidence="10" key="1">
    <citation type="submission" date="2025-08" db="UniProtKB">
        <authorList>
            <consortium name="Ensembl"/>
        </authorList>
    </citation>
    <scope>IDENTIFICATION</scope>
</reference>
<dbReference type="Ensembl" id="ENSPKIT00000021846.1">
    <property type="protein sequence ID" value="ENSPKIP00000040822.1"/>
    <property type="gene ID" value="ENSPKIG00000017637.1"/>
</dbReference>
<evidence type="ECO:0000256" key="9">
    <source>
        <dbReference type="SAM" id="SignalP"/>
    </source>
</evidence>
<evidence type="ECO:0000256" key="5">
    <source>
        <dbReference type="ARBA" id="ARBA00022989"/>
    </source>
</evidence>
<dbReference type="Proteomes" id="UP000261540">
    <property type="component" value="Unplaced"/>
</dbReference>
<dbReference type="PANTHER" id="PTHR32178:SF7">
    <property type="entry name" value="IG-LIKE V-TYPE DOMAIN-CONTAINING PROTEIN FAM187A"/>
    <property type="match status" value="1"/>
</dbReference>
<dbReference type="InterPro" id="IPR036179">
    <property type="entry name" value="Ig-like_dom_sf"/>
</dbReference>
<name>A0A3B3TC22_9TELE</name>
<proteinExistence type="inferred from homology"/>
<evidence type="ECO:0000313" key="11">
    <source>
        <dbReference type="Proteomes" id="UP000261540"/>
    </source>
</evidence>
<dbReference type="GeneTree" id="ENSGT00530000063991"/>